<protein>
    <recommendedName>
        <fullName evidence="2">Ig-like domain-containing protein</fullName>
    </recommendedName>
</protein>
<organism evidence="3">
    <name type="scientific">Cacopsylla melanoneura</name>
    <dbReference type="NCBI Taxonomy" id="428564"/>
    <lineage>
        <taxon>Eukaryota</taxon>
        <taxon>Metazoa</taxon>
        <taxon>Ecdysozoa</taxon>
        <taxon>Arthropoda</taxon>
        <taxon>Hexapoda</taxon>
        <taxon>Insecta</taxon>
        <taxon>Pterygota</taxon>
        <taxon>Neoptera</taxon>
        <taxon>Paraneoptera</taxon>
        <taxon>Hemiptera</taxon>
        <taxon>Sternorrhyncha</taxon>
        <taxon>Psylloidea</taxon>
        <taxon>Psyllidae</taxon>
        <taxon>Psyllinae</taxon>
        <taxon>Cacopsylla</taxon>
    </lineage>
</organism>
<evidence type="ECO:0000256" key="1">
    <source>
        <dbReference type="SAM" id="SignalP"/>
    </source>
</evidence>
<dbReference type="InterPro" id="IPR007110">
    <property type="entry name" value="Ig-like_dom"/>
</dbReference>
<accession>A0A8D8Q2T4</accession>
<sequence>MYLLILCASLYYLTLCGSEILSPAWQQYFPSTQSWSHQSTGSYQAETLNLRPPRHRVGQGRYRLIPPTSAELNCDFPESMLMISNVVWERADIGGRDLHQIYKRAGVPHQYDVHIRPRGSTLHIFDVTPLDRGIYRCIATGMDPSTNRVVTLFQDTDFFPEQTLPLTNLIKRDYIVSASTPGVYVTTAYYRPSGSSLTPAYSTPSYPSSLSYPTPTSYSPSFSSYSPIHPQHTNPSYVTPSYSSIHPQHSNPSYVTPSSYTVDSDFIYSNGHSIKQDDMDSNKIYVYDKNEYMLDRTDHGNATDAGSVDYKS</sequence>
<dbReference type="Gene3D" id="2.60.40.10">
    <property type="entry name" value="Immunoglobulins"/>
    <property type="match status" value="1"/>
</dbReference>
<proteinExistence type="predicted"/>
<dbReference type="AlphaFoldDB" id="A0A8D8Q2T4"/>
<feature type="domain" description="Ig-like" evidence="2">
    <location>
        <begin position="53"/>
        <end position="151"/>
    </location>
</feature>
<dbReference type="InterPro" id="IPR013783">
    <property type="entry name" value="Ig-like_fold"/>
</dbReference>
<reference evidence="3" key="1">
    <citation type="submission" date="2021-05" db="EMBL/GenBank/DDBJ databases">
        <authorList>
            <person name="Alioto T."/>
            <person name="Alioto T."/>
            <person name="Gomez Garrido J."/>
        </authorList>
    </citation>
    <scope>NUCLEOTIDE SEQUENCE</scope>
</reference>
<dbReference type="CDD" id="cd00096">
    <property type="entry name" value="Ig"/>
    <property type="match status" value="1"/>
</dbReference>
<evidence type="ECO:0000313" key="3">
    <source>
        <dbReference type="EMBL" id="CAG6624382.1"/>
    </source>
</evidence>
<evidence type="ECO:0000259" key="2">
    <source>
        <dbReference type="PROSITE" id="PS50835"/>
    </source>
</evidence>
<name>A0A8D8Q2T4_9HEMI</name>
<feature type="signal peptide" evidence="1">
    <location>
        <begin position="1"/>
        <end position="18"/>
    </location>
</feature>
<keyword evidence="1" id="KW-0732">Signal</keyword>
<dbReference type="SUPFAM" id="SSF48726">
    <property type="entry name" value="Immunoglobulin"/>
    <property type="match status" value="1"/>
</dbReference>
<dbReference type="EMBL" id="HBUF01057065">
    <property type="protein sequence ID" value="CAG6624382.1"/>
    <property type="molecule type" value="Transcribed_RNA"/>
</dbReference>
<dbReference type="InterPro" id="IPR036179">
    <property type="entry name" value="Ig-like_dom_sf"/>
</dbReference>
<feature type="chain" id="PRO_5034270883" description="Ig-like domain-containing protein" evidence="1">
    <location>
        <begin position="19"/>
        <end position="312"/>
    </location>
</feature>
<dbReference type="PROSITE" id="PS50835">
    <property type="entry name" value="IG_LIKE"/>
    <property type="match status" value="1"/>
</dbReference>